<keyword evidence="4" id="KW-1185">Reference proteome</keyword>
<dbReference type="OrthoDB" id="10253115at2759"/>
<dbReference type="InterPro" id="IPR020845">
    <property type="entry name" value="AMP-binding_CS"/>
</dbReference>
<feature type="domain" description="AMP-binding enzyme C-terminal" evidence="2">
    <location>
        <begin position="499"/>
        <end position="574"/>
    </location>
</feature>
<dbReference type="EMBL" id="KQ087177">
    <property type="protein sequence ID" value="KLT46352.1"/>
    <property type="molecule type" value="Genomic_DNA"/>
</dbReference>
<organism evidence="3 4">
    <name type="scientific">Cutaneotrichosporon oleaginosum</name>
    <dbReference type="NCBI Taxonomy" id="879819"/>
    <lineage>
        <taxon>Eukaryota</taxon>
        <taxon>Fungi</taxon>
        <taxon>Dikarya</taxon>
        <taxon>Basidiomycota</taxon>
        <taxon>Agaricomycotina</taxon>
        <taxon>Tremellomycetes</taxon>
        <taxon>Trichosporonales</taxon>
        <taxon>Trichosporonaceae</taxon>
        <taxon>Cutaneotrichosporon</taxon>
    </lineage>
</organism>
<reference evidence="3 4" key="1">
    <citation type="submission" date="2015-03" db="EMBL/GenBank/DDBJ databases">
        <title>Genomics and transcriptomics of the oil-accumulating basidiomycete yeast T. oleaginosus allow insights into substrate utilization and the diverse evolutionary trajectories of mating systems in fungi.</title>
        <authorList>
            <consortium name="DOE Joint Genome Institute"/>
            <person name="Kourist R."/>
            <person name="Kracht O."/>
            <person name="Bracharz F."/>
            <person name="Lipzen A."/>
            <person name="Nolan M."/>
            <person name="Ohm R."/>
            <person name="Grigoriev I."/>
            <person name="Sun S."/>
            <person name="Heitman J."/>
            <person name="Bruck T."/>
            <person name="Nowrousian M."/>
        </authorList>
    </citation>
    <scope>NUCLEOTIDE SEQUENCE [LARGE SCALE GENOMIC DNA]</scope>
    <source>
        <strain evidence="3 4">IBC0246</strain>
    </source>
</reference>
<dbReference type="PANTHER" id="PTHR43767:SF1">
    <property type="entry name" value="NONRIBOSOMAL PEPTIDE SYNTHASE PES1 (EUROFUNG)-RELATED"/>
    <property type="match status" value="1"/>
</dbReference>
<keyword evidence="3" id="KW-0436">Ligase</keyword>
<dbReference type="InterPro" id="IPR042099">
    <property type="entry name" value="ANL_N_sf"/>
</dbReference>
<dbReference type="Gene3D" id="3.30.300.30">
    <property type="match status" value="1"/>
</dbReference>
<dbReference type="RefSeq" id="XP_018282843.1">
    <property type="nucleotide sequence ID" value="XM_018426247.1"/>
</dbReference>
<dbReference type="PANTHER" id="PTHR43767">
    <property type="entry name" value="LONG-CHAIN-FATTY-ACID--COA LIGASE"/>
    <property type="match status" value="1"/>
</dbReference>
<protein>
    <submittedName>
        <fullName evidence="3">Putative long-chain-fatty-acid--CoA ligase</fullName>
    </submittedName>
</protein>
<accession>A0A0J0XZ63</accession>
<dbReference type="InterPro" id="IPR025110">
    <property type="entry name" value="AMP-bd_C"/>
</dbReference>
<feature type="domain" description="AMP-dependent synthetase/ligase" evidence="1">
    <location>
        <begin position="71"/>
        <end position="447"/>
    </location>
</feature>
<dbReference type="GeneID" id="28986850"/>
<dbReference type="InterPro" id="IPR045851">
    <property type="entry name" value="AMP-bd_C_sf"/>
</dbReference>
<dbReference type="Pfam" id="PF13193">
    <property type="entry name" value="AMP-binding_C"/>
    <property type="match status" value="1"/>
</dbReference>
<dbReference type="Pfam" id="PF00501">
    <property type="entry name" value="AMP-binding"/>
    <property type="match status" value="1"/>
</dbReference>
<sequence>MPARLSIQEYDKLLTQPGSPYEMVEDVVEGRKHLVWKHTPRSFRDFITERFQMWTPREAVSDPVPEPSEYYDRRHTTYGEMYGLALELGAWLREQGVKQGERVGLGGLNSMGFIVAFCGIHLIGAVPVMLNATLTADTQLHCLGLTKPKLTLVDQHCGVIIGPLASQLKARGVGPVYCYDKVGHLPAAVQAGLIELTPLAAPKTVLSVQDGQGLGNLGPESDAMIFFTSGTTSKPKGVICTQRQCLHHIVAGSIPSARAILRGGGTLEEAFAAHTPPPVQGVMLLAVPLFHVTGCLGWMVRAWVMGSKIVFMRRWNVDDAVTLCVDEKIGFIGGVPAIATAIIQSPKLPKDHVFDGLTYGGAPPPQRLARDIAARWPAASATHAYGMTETNGLHVALTGGDYHERPESVGLSIPTSKMRVVDENGRVLPPNTMGLLQCYGPNIMKCYVDNPAATAEALTPDGWLNTGDMALICPEGFLYIRDRAKDVIIRGGENIASAEVENEVFKDDRIAECAAVAVPDERLGELVGIAVSLAPGASATPESVLAAAHPRLRHPARPVICVILDALPRNANGKMVKNDIKKIVVEKWEEAGRVKVDIVGHNRDLVKAKL</sequence>
<evidence type="ECO:0000313" key="3">
    <source>
        <dbReference type="EMBL" id="KLT46352.1"/>
    </source>
</evidence>
<name>A0A0J0XZ63_9TREE</name>
<proteinExistence type="predicted"/>
<gene>
    <name evidence="3" type="ORF">CC85DRAFT_324683</name>
</gene>
<evidence type="ECO:0000259" key="1">
    <source>
        <dbReference type="Pfam" id="PF00501"/>
    </source>
</evidence>
<dbReference type="Proteomes" id="UP000053611">
    <property type="component" value="Unassembled WGS sequence"/>
</dbReference>
<evidence type="ECO:0000259" key="2">
    <source>
        <dbReference type="Pfam" id="PF13193"/>
    </source>
</evidence>
<dbReference type="Gene3D" id="3.40.50.12780">
    <property type="entry name" value="N-terminal domain of ligase-like"/>
    <property type="match status" value="1"/>
</dbReference>
<dbReference type="InterPro" id="IPR050237">
    <property type="entry name" value="ATP-dep_AMP-bd_enzyme"/>
</dbReference>
<dbReference type="SUPFAM" id="SSF56801">
    <property type="entry name" value="Acetyl-CoA synthetase-like"/>
    <property type="match status" value="1"/>
</dbReference>
<dbReference type="AlphaFoldDB" id="A0A0J0XZ63"/>
<evidence type="ECO:0000313" key="4">
    <source>
        <dbReference type="Proteomes" id="UP000053611"/>
    </source>
</evidence>
<dbReference type="PROSITE" id="PS00455">
    <property type="entry name" value="AMP_BINDING"/>
    <property type="match status" value="1"/>
</dbReference>
<dbReference type="STRING" id="879819.A0A0J0XZ63"/>
<dbReference type="GO" id="GO:0016878">
    <property type="term" value="F:acid-thiol ligase activity"/>
    <property type="evidence" value="ECO:0007669"/>
    <property type="project" value="UniProtKB-ARBA"/>
</dbReference>
<dbReference type="InterPro" id="IPR000873">
    <property type="entry name" value="AMP-dep_synth/lig_dom"/>
</dbReference>